<name>A0A8J5QZC5_ZIZPA</name>
<reference evidence="2" key="2">
    <citation type="submission" date="2021-02" db="EMBL/GenBank/DDBJ databases">
        <authorList>
            <person name="Kimball J.A."/>
            <person name="Haas M.W."/>
            <person name="Macchietto M."/>
            <person name="Kono T."/>
            <person name="Duquette J."/>
            <person name="Shao M."/>
        </authorList>
    </citation>
    <scope>NUCLEOTIDE SEQUENCE</scope>
    <source>
        <tissue evidence="2">Fresh leaf tissue</tissue>
    </source>
</reference>
<gene>
    <name evidence="2" type="ORF">GUJ93_ZPchr0008g14112</name>
</gene>
<dbReference type="OrthoDB" id="997849at2759"/>
<evidence type="ECO:0000313" key="2">
    <source>
        <dbReference type="EMBL" id="KAG8047300.1"/>
    </source>
</evidence>
<keyword evidence="3" id="KW-1185">Reference proteome</keyword>
<dbReference type="InterPro" id="IPR055378">
    <property type="entry name" value="GH3_C"/>
</dbReference>
<dbReference type="AlphaFoldDB" id="A0A8J5QZC5"/>
<sequence length="112" mass="12119">MRREMRARICACYAQRKVRISIAPLLIRNAGGMREKSIGGSSAAVERASALLAPYDTSIVEYTSQADAATIPGHYVVYWELMVREGGAWPASINQYKAPRCVSFGPILGGAA</sequence>
<accession>A0A8J5QZC5</accession>
<proteinExistence type="predicted"/>
<reference evidence="2" key="1">
    <citation type="journal article" date="2021" name="bioRxiv">
        <title>Whole Genome Assembly and Annotation of Northern Wild Rice, Zizania palustris L., Supports a Whole Genome Duplication in the Zizania Genus.</title>
        <authorList>
            <person name="Haas M."/>
            <person name="Kono T."/>
            <person name="Macchietto M."/>
            <person name="Millas R."/>
            <person name="McGilp L."/>
            <person name="Shao M."/>
            <person name="Duquette J."/>
            <person name="Hirsch C.N."/>
            <person name="Kimball J."/>
        </authorList>
    </citation>
    <scope>NUCLEOTIDE SEQUENCE</scope>
    <source>
        <tissue evidence="2">Fresh leaf tissue</tissue>
    </source>
</reference>
<comment type="caution">
    <text evidence="2">The sequence shown here is derived from an EMBL/GenBank/DDBJ whole genome shotgun (WGS) entry which is preliminary data.</text>
</comment>
<dbReference type="Proteomes" id="UP000729402">
    <property type="component" value="Unassembled WGS sequence"/>
</dbReference>
<organism evidence="2 3">
    <name type="scientific">Zizania palustris</name>
    <name type="common">Northern wild rice</name>
    <dbReference type="NCBI Taxonomy" id="103762"/>
    <lineage>
        <taxon>Eukaryota</taxon>
        <taxon>Viridiplantae</taxon>
        <taxon>Streptophyta</taxon>
        <taxon>Embryophyta</taxon>
        <taxon>Tracheophyta</taxon>
        <taxon>Spermatophyta</taxon>
        <taxon>Magnoliopsida</taxon>
        <taxon>Liliopsida</taxon>
        <taxon>Poales</taxon>
        <taxon>Poaceae</taxon>
        <taxon>BOP clade</taxon>
        <taxon>Oryzoideae</taxon>
        <taxon>Oryzeae</taxon>
        <taxon>Zizaniinae</taxon>
        <taxon>Zizania</taxon>
    </lineage>
</organism>
<dbReference type="EMBL" id="JAAALK010000290">
    <property type="protein sequence ID" value="KAG8047300.1"/>
    <property type="molecule type" value="Genomic_DNA"/>
</dbReference>
<protein>
    <recommendedName>
        <fullName evidence="1">GH3 C-terminal domain-containing protein</fullName>
    </recommendedName>
</protein>
<evidence type="ECO:0000313" key="3">
    <source>
        <dbReference type="Proteomes" id="UP000729402"/>
    </source>
</evidence>
<evidence type="ECO:0000259" key="1">
    <source>
        <dbReference type="Pfam" id="PF23572"/>
    </source>
</evidence>
<feature type="domain" description="GH3 C-terminal" evidence="1">
    <location>
        <begin position="43"/>
        <end position="82"/>
    </location>
</feature>
<dbReference type="Pfam" id="PF23572">
    <property type="entry name" value="GH3_C"/>
    <property type="match status" value="1"/>
</dbReference>